<keyword evidence="2" id="KW-1185">Reference proteome</keyword>
<evidence type="ECO:0000313" key="1">
    <source>
        <dbReference type="EMBL" id="KAH7928600.1"/>
    </source>
</evidence>
<proteinExistence type="predicted"/>
<comment type="caution">
    <text evidence="1">The sequence shown here is derived from an EMBL/GenBank/DDBJ whole genome shotgun (WGS) entry which is preliminary data.</text>
</comment>
<organism evidence="1 2">
    <name type="scientific">Leucogyrophana mollusca</name>
    <dbReference type="NCBI Taxonomy" id="85980"/>
    <lineage>
        <taxon>Eukaryota</taxon>
        <taxon>Fungi</taxon>
        <taxon>Dikarya</taxon>
        <taxon>Basidiomycota</taxon>
        <taxon>Agaricomycotina</taxon>
        <taxon>Agaricomycetes</taxon>
        <taxon>Agaricomycetidae</taxon>
        <taxon>Boletales</taxon>
        <taxon>Boletales incertae sedis</taxon>
        <taxon>Leucogyrophana</taxon>
    </lineage>
</organism>
<protein>
    <submittedName>
        <fullName evidence="1">Uncharacterized protein</fullName>
    </submittedName>
</protein>
<evidence type="ECO:0000313" key="2">
    <source>
        <dbReference type="Proteomes" id="UP000790709"/>
    </source>
</evidence>
<gene>
    <name evidence="1" type="ORF">BV22DRAFT_1030544</name>
</gene>
<name>A0ACB8BRL5_9AGAM</name>
<sequence>MSGTRVIYIITQMSTHPKLSSPVSESGRFAGLGSVHLSLECQCSLGSASIGQACSPWIHHLVFGHPFTALANFVRSQDTSTHAYSPEPKSIDSQDVDHLALAAPQTVISGHTCFIRDQNAPLLEPYLDHTFSNVIMGTLHILRFYPRSLLA</sequence>
<dbReference type="Proteomes" id="UP000790709">
    <property type="component" value="Unassembled WGS sequence"/>
</dbReference>
<accession>A0ACB8BRL5</accession>
<dbReference type="EMBL" id="MU266351">
    <property type="protein sequence ID" value="KAH7928600.1"/>
    <property type="molecule type" value="Genomic_DNA"/>
</dbReference>
<reference evidence="1" key="1">
    <citation type="journal article" date="2021" name="New Phytol.">
        <title>Evolutionary innovations through gain and loss of genes in the ectomycorrhizal Boletales.</title>
        <authorList>
            <person name="Wu G."/>
            <person name="Miyauchi S."/>
            <person name="Morin E."/>
            <person name="Kuo A."/>
            <person name="Drula E."/>
            <person name="Varga T."/>
            <person name="Kohler A."/>
            <person name="Feng B."/>
            <person name="Cao Y."/>
            <person name="Lipzen A."/>
            <person name="Daum C."/>
            <person name="Hundley H."/>
            <person name="Pangilinan J."/>
            <person name="Johnson J."/>
            <person name="Barry K."/>
            <person name="LaButti K."/>
            <person name="Ng V."/>
            <person name="Ahrendt S."/>
            <person name="Min B."/>
            <person name="Choi I.G."/>
            <person name="Park H."/>
            <person name="Plett J.M."/>
            <person name="Magnuson J."/>
            <person name="Spatafora J.W."/>
            <person name="Nagy L.G."/>
            <person name="Henrissat B."/>
            <person name="Grigoriev I.V."/>
            <person name="Yang Z.L."/>
            <person name="Xu J."/>
            <person name="Martin F.M."/>
        </authorList>
    </citation>
    <scope>NUCLEOTIDE SEQUENCE</scope>
    <source>
        <strain evidence="1">KUC20120723A-06</strain>
    </source>
</reference>